<evidence type="ECO:0000313" key="8">
    <source>
        <dbReference type="RefSeq" id="XP_013076884.1"/>
    </source>
</evidence>
<dbReference type="GO" id="GO:0005737">
    <property type="term" value="C:cytoplasm"/>
    <property type="evidence" value="ECO:0007669"/>
    <property type="project" value="TreeGrafter"/>
</dbReference>
<feature type="domain" description="SHSP" evidence="4">
    <location>
        <begin position="43"/>
        <end position="151"/>
    </location>
</feature>
<dbReference type="SUPFAM" id="SSF49764">
    <property type="entry name" value="HSP20-like chaperones"/>
    <property type="match status" value="1"/>
</dbReference>
<keyword evidence="1 8" id="KW-0346">Stress response</keyword>
<dbReference type="InterPro" id="IPR001436">
    <property type="entry name" value="Alpha-crystallin/sHSP_animal"/>
</dbReference>
<dbReference type="Proteomes" id="UP000076420">
    <property type="component" value="Unassembled WGS sequence"/>
</dbReference>
<dbReference type="GO" id="GO:0009408">
    <property type="term" value="P:response to heat"/>
    <property type="evidence" value="ECO:0007669"/>
    <property type="project" value="TreeGrafter"/>
</dbReference>
<name>A0A2C9JPZ4_BIOGL</name>
<organism evidence="5 6">
    <name type="scientific">Biomphalaria glabrata</name>
    <name type="common">Bloodfluke planorb</name>
    <name type="synonym">Freshwater snail</name>
    <dbReference type="NCBI Taxonomy" id="6526"/>
    <lineage>
        <taxon>Eukaryota</taxon>
        <taxon>Metazoa</taxon>
        <taxon>Spiralia</taxon>
        <taxon>Lophotrochozoa</taxon>
        <taxon>Mollusca</taxon>
        <taxon>Gastropoda</taxon>
        <taxon>Heterobranchia</taxon>
        <taxon>Euthyneura</taxon>
        <taxon>Panpulmonata</taxon>
        <taxon>Hygrophila</taxon>
        <taxon>Lymnaeoidea</taxon>
        <taxon>Planorbidae</taxon>
        <taxon>Biomphalaria</taxon>
    </lineage>
</organism>
<dbReference type="GO" id="GO:0042026">
    <property type="term" value="P:protein refolding"/>
    <property type="evidence" value="ECO:0007669"/>
    <property type="project" value="TreeGrafter"/>
</dbReference>
<dbReference type="Gene3D" id="2.60.40.790">
    <property type="match status" value="1"/>
</dbReference>
<dbReference type="GeneID" id="106063112"/>
<dbReference type="PROSITE" id="PS01031">
    <property type="entry name" value="SHSP"/>
    <property type="match status" value="1"/>
</dbReference>
<dbReference type="VEuPathDB" id="VectorBase:BGLB006134"/>
<dbReference type="PANTHER" id="PTHR45640:SF13">
    <property type="entry name" value="HEAT SHOCK PROTEIN 22-RELATED"/>
    <property type="match status" value="1"/>
</dbReference>
<protein>
    <submittedName>
        <fullName evidence="8">Heat shock protein Hsp-12.2-like</fullName>
    </submittedName>
</protein>
<reference evidence="5" key="1">
    <citation type="submission" date="2020-05" db="UniProtKB">
        <authorList>
            <consortium name="EnsemblMetazoa"/>
        </authorList>
    </citation>
    <scope>IDENTIFICATION</scope>
    <source>
        <strain evidence="5">BB02</strain>
    </source>
</reference>
<proteinExistence type="inferred from homology"/>
<dbReference type="VEuPathDB" id="VectorBase:BGLAX_050926"/>
<evidence type="ECO:0000256" key="1">
    <source>
        <dbReference type="ARBA" id="ARBA00023016"/>
    </source>
</evidence>
<evidence type="ECO:0000256" key="3">
    <source>
        <dbReference type="RuleBase" id="RU003616"/>
    </source>
</evidence>
<evidence type="ECO:0000313" key="5">
    <source>
        <dbReference type="EnsemblMetazoa" id="BGLB006134-PB"/>
    </source>
</evidence>
<dbReference type="RefSeq" id="XP_013076884.1">
    <property type="nucleotide sequence ID" value="XM_013221430.2"/>
</dbReference>
<dbReference type="KEGG" id="bgt:106063112"/>
<reference evidence="8" key="2">
    <citation type="submission" date="2023-09" db="UniProtKB">
        <authorList>
            <consortium name="RefSeq"/>
        </authorList>
    </citation>
    <scope>IDENTIFICATION</scope>
</reference>
<dbReference type="OrthoDB" id="10060792at2759"/>
<evidence type="ECO:0000256" key="2">
    <source>
        <dbReference type="PROSITE-ProRule" id="PRU00285"/>
    </source>
</evidence>
<evidence type="ECO:0000259" key="4">
    <source>
        <dbReference type="PROSITE" id="PS01031"/>
    </source>
</evidence>
<dbReference type="Pfam" id="PF00011">
    <property type="entry name" value="HSP20"/>
    <property type="match status" value="1"/>
</dbReference>
<dbReference type="PANTHER" id="PTHR45640">
    <property type="entry name" value="HEAT SHOCK PROTEIN HSP-12.2-RELATED"/>
    <property type="match status" value="1"/>
</dbReference>
<dbReference type="EnsemblMetazoa" id="BGLB006134-RB">
    <property type="protein sequence ID" value="BGLB006134-PB"/>
    <property type="gene ID" value="BGLB006134"/>
</dbReference>
<dbReference type="AlphaFoldDB" id="A0A2C9JPZ4"/>
<gene>
    <name evidence="5" type="primary">106063112</name>
    <name evidence="8" type="synonym">LOC106063112</name>
</gene>
<evidence type="ECO:0000313" key="7">
    <source>
        <dbReference type="Proteomes" id="UP001165740"/>
    </source>
</evidence>
<dbReference type="InterPro" id="IPR008978">
    <property type="entry name" value="HSP20-like_chaperone"/>
</dbReference>
<dbReference type="STRING" id="6526.A0A2C9JPZ4"/>
<dbReference type="GO" id="GO:0051082">
    <property type="term" value="F:unfolded protein binding"/>
    <property type="evidence" value="ECO:0007669"/>
    <property type="project" value="TreeGrafter"/>
</dbReference>
<dbReference type="InterPro" id="IPR002068">
    <property type="entry name" value="A-crystallin/Hsp20_dom"/>
</dbReference>
<sequence length="151" mass="17426">MIRIVRQPNYFDEVLPLARLADELSGNYDPGYSFNHVSSGDDRAIARRYGDSEIHNTDKEFRVRMDLHHYKPEEVKITSDNTKITINAKHEEKQDNHGFVSREITRIYKLPENVDPSSISSTMNAHGILNIRVQKKALEESKETVIPVTFK</sequence>
<dbReference type="CDD" id="cd06526">
    <property type="entry name" value="metazoan_ACD"/>
    <property type="match status" value="1"/>
</dbReference>
<comment type="similarity">
    <text evidence="2 3">Belongs to the small heat shock protein (HSP20) family.</text>
</comment>
<keyword evidence="7" id="KW-1185">Reference proteome</keyword>
<dbReference type="PRINTS" id="PR00299">
    <property type="entry name" value="ACRYSTALLIN"/>
</dbReference>
<evidence type="ECO:0000313" key="6">
    <source>
        <dbReference type="Proteomes" id="UP000076420"/>
    </source>
</evidence>
<dbReference type="OMA" id="WECETAS"/>
<accession>A0A2C9JPZ4</accession>
<dbReference type="Proteomes" id="UP001165740">
    <property type="component" value="Chromosome 8"/>
</dbReference>
<dbReference type="GO" id="GO:0005634">
    <property type="term" value="C:nucleus"/>
    <property type="evidence" value="ECO:0007669"/>
    <property type="project" value="TreeGrafter"/>
</dbReference>